<accession>A0A7X1PN34</accession>
<reference evidence="1 2" key="1">
    <citation type="submission" date="2019-10" db="EMBL/GenBank/DDBJ databases">
        <title>Pseudomonas dajingensis sp. nov., isolated from the profound head ulcers of farmed Murray cod (Maccullochella peelii peelii).</title>
        <authorList>
            <person name="Liu Y."/>
        </authorList>
    </citation>
    <scope>NUCLEOTIDE SEQUENCE [LARGE SCALE GENOMIC DNA]</scope>
    <source>
        <strain evidence="1 2">MC042</strain>
    </source>
</reference>
<evidence type="ECO:0008006" key="3">
    <source>
        <dbReference type="Google" id="ProtNLM"/>
    </source>
</evidence>
<protein>
    <recommendedName>
        <fullName evidence="3">Short-chain dehydrogenase</fullName>
    </recommendedName>
</protein>
<organism evidence="1 2">
    <name type="scientific">Pseudomonas piscis</name>
    <dbReference type="NCBI Taxonomy" id="2614538"/>
    <lineage>
        <taxon>Bacteria</taxon>
        <taxon>Pseudomonadati</taxon>
        <taxon>Pseudomonadota</taxon>
        <taxon>Gammaproteobacteria</taxon>
        <taxon>Pseudomonadales</taxon>
        <taxon>Pseudomonadaceae</taxon>
        <taxon>Pseudomonas</taxon>
    </lineage>
</organism>
<gene>
    <name evidence="1" type="ORF">GDH07_18305</name>
</gene>
<proteinExistence type="predicted"/>
<evidence type="ECO:0000313" key="1">
    <source>
        <dbReference type="EMBL" id="MQA55271.1"/>
    </source>
</evidence>
<sequence>MDDDTAHPPRRFMPLTSNDYDIPALLVDTQAPLDALHEAAIHRIRAATQLLESIASQDHLGGNPQLLQDFAQLCVIPLRDGCDLLDVLGRRLQEQLAD</sequence>
<name>A0A7X1PN34_9PSED</name>
<dbReference type="EMBL" id="WHUV01000003">
    <property type="protein sequence ID" value="MQA55271.1"/>
    <property type="molecule type" value="Genomic_DNA"/>
</dbReference>
<dbReference type="Proteomes" id="UP000486534">
    <property type="component" value="Unassembled WGS sequence"/>
</dbReference>
<dbReference type="AlphaFoldDB" id="A0A7X1PN34"/>
<evidence type="ECO:0000313" key="2">
    <source>
        <dbReference type="Proteomes" id="UP000486534"/>
    </source>
</evidence>
<comment type="caution">
    <text evidence="1">The sequence shown here is derived from an EMBL/GenBank/DDBJ whole genome shotgun (WGS) entry which is preliminary data.</text>
</comment>